<dbReference type="Gene3D" id="2.160.10.10">
    <property type="entry name" value="Hexapeptide repeat proteins"/>
    <property type="match status" value="1"/>
</dbReference>
<dbReference type="Pfam" id="PF14602">
    <property type="entry name" value="Hexapep_2"/>
    <property type="match status" value="1"/>
</dbReference>
<dbReference type="InterPro" id="IPR001451">
    <property type="entry name" value="Hexapep"/>
</dbReference>
<accession>A0A437QHT8</accession>
<organism evidence="1 2">
    <name type="scientific">Hwanghaeella grinnelliae</name>
    <dbReference type="NCBI Taxonomy" id="2500179"/>
    <lineage>
        <taxon>Bacteria</taxon>
        <taxon>Pseudomonadati</taxon>
        <taxon>Pseudomonadota</taxon>
        <taxon>Alphaproteobacteria</taxon>
        <taxon>Rhodospirillales</taxon>
        <taxon>Rhodospirillaceae</taxon>
        <taxon>Hwanghaeella</taxon>
    </lineage>
</organism>
<proteinExistence type="predicted"/>
<dbReference type="RefSeq" id="WP_127767910.1">
    <property type="nucleotide sequence ID" value="NZ_SADE01000004.1"/>
</dbReference>
<dbReference type="OrthoDB" id="9803036at2"/>
<gene>
    <name evidence="1" type="ORF">EOI86_22370</name>
</gene>
<keyword evidence="2" id="KW-1185">Reference proteome</keyword>
<dbReference type="AlphaFoldDB" id="A0A437QHT8"/>
<name>A0A437QHT8_9PROT</name>
<dbReference type="SUPFAM" id="SSF51161">
    <property type="entry name" value="Trimeric LpxA-like enzymes"/>
    <property type="match status" value="1"/>
</dbReference>
<dbReference type="EMBL" id="SADE01000004">
    <property type="protein sequence ID" value="RVU33880.1"/>
    <property type="molecule type" value="Genomic_DNA"/>
</dbReference>
<reference evidence="2" key="1">
    <citation type="submission" date="2019-01" db="EMBL/GenBank/DDBJ databases">
        <title>Gri0909 isolated from a small marine red alga.</title>
        <authorList>
            <person name="Kim J."/>
            <person name="Jeong S.E."/>
            <person name="Jeon C.O."/>
        </authorList>
    </citation>
    <scope>NUCLEOTIDE SEQUENCE [LARGE SCALE GENOMIC DNA]</scope>
    <source>
        <strain evidence="2">Gri0909</strain>
    </source>
</reference>
<dbReference type="Proteomes" id="UP000287447">
    <property type="component" value="Unassembled WGS sequence"/>
</dbReference>
<dbReference type="InterPro" id="IPR050484">
    <property type="entry name" value="Transf_Hexapept/Carb_Anhydrase"/>
</dbReference>
<sequence>MILAHDGKVPNIHPSARVAPNATVCGDVTIGANSSIGFGAVLTAESGPIEIGANCVVMDSAVLRGIRGNPLTLGDNCLVGPRAHLTGCTVEDNCFIATGASIFNGARIGTNSEVRINGVVHLRTALAPGSMVPIGWVAVGEPAEIFPPDKHDEIWAIQKELGFPKHVFGVDRPSEGDSMMPDVMPRYAKALARHKDDRNAG</sequence>
<evidence type="ECO:0000313" key="1">
    <source>
        <dbReference type="EMBL" id="RVU33880.1"/>
    </source>
</evidence>
<evidence type="ECO:0000313" key="2">
    <source>
        <dbReference type="Proteomes" id="UP000287447"/>
    </source>
</evidence>
<comment type="caution">
    <text evidence="1">The sequence shown here is derived from an EMBL/GenBank/DDBJ whole genome shotgun (WGS) entry which is preliminary data.</text>
</comment>
<dbReference type="PANTHER" id="PTHR13061">
    <property type="entry name" value="DYNACTIN SUBUNIT P25"/>
    <property type="match status" value="1"/>
</dbReference>
<protein>
    <submittedName>
        <fullName evidence="1">Gamma carbonic anhydrase family protein</fullName>
    </submittedName>
</protein>
<dbReference type="InterPro" id="IPR011004">
    <property type="entry name" value="Trimer_LpxA-like_sf"/>
</dbReference>
<dbReference type="PANTHER" id="PTHR13061:SF29">
    <property type="entry name" value="GAMMA CARBONIC ANHYDRASE-LIKE 1, MITOCHONDRIAL-RELATED"/>
    <property type="match status" value="1"/>
</dbReference>
<dbReference type="Pfam" id="PF00132">
    <property type="entry name" value="Hexapep"/>
    <property type="match status" value="1"/>
</dbReference>
<dbReference type="InterPro" id="IPR047324">
    <property type="entry name" value="LbH_gamma_CA-like"/>
</dbReference>
<dbReference type="CDD" id="cd04645">
    <property type="entry name" value="LbH_gamma_CA_like"/>
    <property type="match status" value="1"/>
</dbReference>